<keyword evidence="3" id="KW-1185">Reference proteome</keyword>
<dbReference type="Gene3D" id="3.80.10.10">
    <property type="entry name" value="Ribonuclease Inhibitor"/>
    <property type="match status" value="1"/>
</dbReference>
<evidence type="ECO:0008006" key="4">
    <source>
        <dbReference type="Google" id="ProtNLM"/>
    </source>
</evidence>
<comment type="caution">
    <text evidence="2">The sequence shown here is derived from an EMBL/GenBank/DDBJ whole genome shotgun (WGS) entry which is preliminary data.</text>
</comment>
<feature type="region of interest" description="Disordered" evidence="1">
    <location>
        <begin position="320"/>
        <end position="342"/>
    </location>
</feature>
<accession>A0A1Y2H0P5</accession>
<dbReference type="AlphaFoldDB" id="A0A1Y2H0P5"/>
<proteinExistence type="predicted"/>
<name>A0A1Y2H0P5_9FUNG</name>
<dbReference type="InterPro" id="IPR032675">
    <property type="entry name" value="LRR_dom_sf"/>
</dbReference>
<dbReference type="OrthoDB" id="2336381at2759"/>
<evidence type="ECO:0000313" key="3">
    <source>
        <dbReference type="Proteomes" id="UP000193648"/>
    </source>
</evidence>
<dbReference type="GeneID" id="33571439"/>
<dbReference type="Proteomes" id="UP000193648">
    <property type="component" value="Unassembled WGS sequence"/>
</dbReference>
<gene>
    <name evidence="2" type="ORF">BCR41DRAFT_418206</name>
</gene>
<dbReference type="EMBL" id="MCFF01000002">
    <property type="protein sequence ID" value="ORZ28095.1"/>
    <property type="molecule type" value="Genomic_DNA"/>
</dbReference>
<evidence type="ECO:0000256" key="1">
    <source>
        <dbReference type="SAM" id="MobiDB-lite"/>
    </source>
</evidence>
<organism evidence="2 3">
    <name type="scientific">Lobosporangium transversale</name>
    <dbReference type="NCBI Taxonomy" id="64571"/>
    <lineage>
        <taxon>Eukaryota</taxon>
        <taxon>Fungi</taxon>
        <taxon>Fungi incertae sedis</taxon>
        <taxon>Mucoromycota</taxon>
        <taxon>Mortierellomycotina</taxon>
        <taxon>Mortierellomycetes</taxon>
        <taxon>Mortierellales</taxon>
        <taxon>Mortierellaceae</taxon>
        <taxon>Lobosporangium</taxon>
    </lineage>
</organism>
<feature type="compositionally biased region" description="Low complexity" evidence="1">
    <location>
        <begin position="328"/>
        <end position="338"/>
    </location>
</feature>
<dbReference type="RefSeq" id="XP_021885780.1">
    <property type="nucleotide sequence ID" value="XM_022029596.1"/>
</dbReference>
<protein>
    <recommendedName>
        <fullName evidence="4">F-box domain-containing protein</fullName>
    </recommendedName>
</protein>
<dbReference type="SUPFAM" id="SSF52047">
    <property type="entry name" value="RNI-like"/>
    <property type="match status" value="1"/>
</dbReference>
<sequence>MQTSPLDIPHIRDCISQYLPRRDLARCVRVSKDWSLYFTPPLWSSPNITNYRFDAKTLEAQAKSLLRYRQHVKFLNLNNFDASGLVSTSASDRHEFPNLRRMYYRNVFNAGLDPAESLAFIGTLRSIDTLWLEYLDGDDDKAQDLLASILSNPSSLPNLRDFMLHGRAYSVQRVQQLFIIVCSRCQIVDFRLVLNRPQARNIPALDALEITIQEQMPITKIRSLKIDFLEYSAQAYLTSLLGKCPDLEELHLESFTASDEKCQRLVQLMKSNYYPRLCRLYVEFCSESGITETERMLLELLQIAGAGKIEYHSKIEHYIDKHPNNDTSSGRGHLHSSGNGNGSGGLETLVTEAASPFSPLLAATLLQHHSQTLTRFAHKGLLSMSVFSMLVCGLLKLHILDVKLDINVYLHKNMDDNIDNDKDCTNKHEDGSTLSIPGQTSFPSLDFRPWACLDLCKLELTICAQEYECEDYESSSWMTPQAERSLDYLFSEIGKLQLMKVLNIRTSGTNLRDIFSVAANGGYLDRLHRLKQLREVEYIPEPFTCKWDAKEAAWIEENWPRLVEIEVAGDNMDEFEREMSHRRPWVVFRK</sequence>
<evidence type="ECO:0000313" key="2">
    <source>
        <dbReference type="EMBL" id="ORZ28095.1"/>
    </source>
</evidence>
<dbReference type="InParanoid" id="A0A1Y2H0P5"/>
<reference evidence="2 3" key="1">
    <citation type="submission" date="2016-07" db="EMBL/GenBank/DDBJ databases">
        <title>Pervasive Adenine N6-methylation of Active Genes in Fungi.</title>
        <authorList>
            <consortium name="DOE Joint Genome Institute"/>
            <person name="Mondo S.J."/>
            <person name="Dannebaum R.O."/>
            <person name="Kuo R.C."/>
            <person name="Labutti K."/>
            <person name="Haridas S."/>
            <person name="Kuo A."/>
            <person name="Salamov A."/>
            <person name="Ahrendt S.R."/>
            <person name="Lipzen A."/>
            <person name="Sullivan W."/>
            <person name="Andreopoulos W.B."/>
            <person name="Clum A."/>
            <person name="Lindquist E."/>
            <person name="Daum C."/>
            <person name="Ramamoorthy G.K."/>
            <person name="Gryganskyi A."/>
            <person name="Culley D."/>
            <person name="Magnuson J.K."/>
            <person name="James T.Y."/>
            <person name="O'Malley M.A."/>
            <person name="Stajich J.E."/>
            <person name="Spatafora J.W."/>
            <person name="Visel A."/>
            <person name="Grigoriev I.V."/>
        </authorList>
    </citation>
    <scope>NUCLEOTIDE SEQUENCE [LARGE SCALE GENOMIC DNA]</scope>
    <source>
        <strain evidence="2 3">NRRL 3116</strain>
    </source>
</reference>